<keyword evidence="2" id="KW-0539">Nucleus</keyword>
<feature type="region of interest" description="Disordered" evidence="3">
    <location>
        <begin position="267"/>
        <end position="286"/>
    </location>
</feature>
<dbReference type="Proteomes" id="UP000663842">
    <property type="component" value="Unassembled WGS sequence"/>
</dbReference>
<reference evidence="5" key="1">
    <citation type="submission" date="2021-02" db="EMBL/GenBank/DDBJ databases">
        <authorList>
            <person name="Nowell W R."/>
        </authorList>
    </citation>
    <scope>NUCLEOTIDE SEQUENCE</scope>
</reference>
<evidence type="ECO:0000313" key="8">
    <source>
        <dbReference type="Proteomes" id="UP000663866"/>
    </source>
</evidence>
<dbReference type="EMBL" id="CAJOBF010000120">
    <property type="protein sequence ID" value="CAF3751882.1"/>
    <property type="molecule type" value="Genomic_DNA"/>
</dbReference>
<evidence type="ECO:0000313" key="4">
    <source>
        <dbReference type="EMBL" id="CAF1930746.1"/>
    </source>
</evidence>
<dbReference type="Proteomes" id="UP000663866">
    <property type="component" value="Unassembled WGS sequence"/>
</dbReference>
<feature type="compositionally biased region" description="Polar residues" evidence="3">
    <location>
        <begin position="20"/>
        <end position="29"/>
    </location>
</feature>
<dbReference type="PANTHER" id="PTHR31624:SF4">
    <property type="entry name" value="CHROMOSOME 16 OPEN READING FRAME 72"/>
    <property type="match status" value="1"/>
</dbReference>
<dbReference type="Proteomes" id="UP000663887">
    <property type="component" value="Unassembled WGS sequence"/>
</dbReference>
<comment type="caution">
    <text evidence="5">The sequence shown here is derived from an EMBL/GenBank/DDBJ whole genome shotgun (WGS) entry which is preliminary data.</text>
</comment>
<comment type="subcellular location">
    <subcellularLocation>
        <location evidence="1">Nucleus</location>
    </subcellularLocation>
</comment>
<feature type="region of interest" description="Disordered" evidence="3">
    <location>
        <begin position="1"/>
        <end position="31"/>
    </location>
</feature>
<dbReference type="EMBL" id="CAJOBG010002786">
    <property type="protein sequence ID" value="CAF4028096.1"/>
    <property type="molecule type" value="Genomic_DNA"/>
</dbReference>
<evidence type="ECO:0000313" key="9">
    <source>
        <dbReference type="Proteomes" id="UP000663887"/>
    </source>
</evidence>
<evidence type="ECO:0000256" key="1">
    <source>
        <dbReference type="ARBA" id="ARBA00004123"/>
    </source>
</evidence>
<keyword evidence="8" id="KW-1185">Reference proteome</keyword>
<feature type="compositionally biased region" description="Polar residues" evidence="3">
    <location>
        <begin position="191"/>
        <end position="201"/>
    </location>
</feature>
<dbReference type="AlphaFoldDB" id="A0A816LN85"/>
<dbReference type="InterPro" id="IPR040308">
    <property type="entry name" value="HAPR1"/>
</dbReference>
<dbReference type="EMBL" id="CAJNRF010000032">
    <property type="protein sequence ID" value="CAF1930746.1"/>
    <property type="molecule type" value="Genomic_DNA"/>
</dbReference>
<dbReference type="Proteomes" id="UP000663856">
    <property type="component" value="Unassembled WGS sequence"/>
</dbReference>
<proteinExistence type="predicted"/>
<evidence type="ECO:0000256" key="3">
    <source>
        <dbReference type="SAM" id="MobiDB-lite"/>
    </source>
</evidence>
<name>A0A816LN85_9BILA</name>
<accession>A0A816LN85</accession>
<dbReference type="EMBL" id="CAJNRG010000037">
    <property type="protein sequence ID" value="CAF1949143.1"/>
    <property type="molecule type" value="Genomic_DNA"/>
</dbReference>
<evidence type="ECO:0000313" key="7">
    <source>
        <dbReference type="EMBL" id="CAF4028096.1"/>
    </source>
</evidence>
<evidence type="ECO:0000256" key="2">
    <source>
        <dbReference type="ARBA" id="ARBA00023242"/>
    </source>
</evidence>
<dbReference type="InterPro" id="IPR029196">
    <property type="entry name" value="HAPSTR1-like"/>
</dbReference>
<sequence>MSNFGDSTDIGDSPERPGINSGTNLSSAIDSEETALSKYEHELERMINESLINGQDLYTQKLFIAFQNAAKAVTKMFRERSNGTANWNTFHAAAGSVTMLYKESLDALKDTVQLGIINGEQRKTKELLCWARRKQRRHIRTEEVYDYLIGRPPYRFASRPYNPNSSLAATEIGSTNSGTTNSSSLRRQESTTELTTSQNQPVVDDLQTFRQALVMHDIDNANRNVHSNSYRHQSPSPPTSTAQQLESFVRQQVADHLARKRDWHSADLFSGSNSSDFQKPKRGRHM</sequence>
<dbReference type="GO" id="GO:0005634">
    <property type="term" value="C:nucleus"/>
    <property type="evidence" value="ECO:0007669"/>
    <property type="project" value="UniProtKB-SubCell"/>
</dbReference>
<dbReference type="PANTHER" id="PTHR31624">
    <property type="entry name" value="UPF0472 PROTEIN C16ORF72"/>
    <property type="match status" value="1"/>
</dbReference>
<evidence type="ECO:0000313" key="5">
    <source>
        <dbReference type="EMBL" id="CAF1949143.1"/>
    </source>
</evidence>
<protein>
    <submittedName>
        <fullName evidence="5">Uncharacterized protein</fullName>
    </submittedName>
</protein>
<feature type="compositionally biased region" description="Low complexity" evidence="3">
    <location>
        <begin position="173"/>
        <end position="184"/>
    </location>
</feature>
<organism evidence="5 9">
    <name type="scientific">Rotaria magnacalcarata</name>
    <dbReference type="NCBI Taxonomy" id="392030"/>
    <lineage>
        <taxon>Eukaryota</taxon>
        <taxon>Metazoa</taxon>
        <taxon>Spiralia</taxon>
        <taxon>Gnathifera</taxon>
        <taxon>Rotifera</taxon>
        <taxon>Eurotatoria</taxon>
        <taxon>Bdelloidea</taxon>
        <taxon>Philodinida</taxon>
        <taxon>Philodinidae</taxon>
        <taxon>Rotaria</taxon>
    </lineage>
</organism>
<dbReference type="Pfam" id="PF15251">
    <property type="entry name" value="TAPR1-like"/>
    <property type="match status" value="1"/>
</dbReference>
<feature type="region of interest" description="Disordered" evidence="3">
    <location>
        <begin position="167"/>
        <end position="201"/>
    </location>
</feature>
<evidence type="ECO:0000313" key="6">
    <source>
        <dbReference type="EMBL" id="CAF3751882.1"/>
    </source>
</evidence>
<gene>
    <name evidence="7" type="ORF">OVN521_LOCUS16620</name>
    <name evidence="6" type="ORF">UXM345_LOCUS2052</name>
    <name evidence="4" type="ORF">WKI299_LOCUS508</name>
    <name evidence="5" type="ORF">XDN619_LOCUS827</name>
</gene>